<evidence type="ECO:0000313" key="1">
    <source>
        <dbReference type="EMBL" id="CAD8069721.1"/>
    </source>
</evidence>
<dbReference type="Proteomes" id="UP000688137">
    <property type="component" value="Unassembled WGS sequence"/>
</dbReference>
<keyword evidence="2" id="KW-1185">Reference proteome</keyword>
<gene>
    <name evidence="1" type="ORF">PPRIM_AZ9-3.1.T0440192</name>
</gene>
<comment type="caution">
    <text evidence="1">The sequence shown here is derived from an EMBL/GenBank/DDBJ whole genome shotgun (WGS) entry which is preliminary data.</text>
</comment>
<sequence>MKDLYIFRKKNGKQLEKQQENQSEKQNQHYIQQSNLNAPQQEVPQLKPNFPLPSIASRQSIIFSIALIRKINFYDKESFTFVKSLPFQQQNLVEGQSLNKKAPILKILTLDLKESQFQQRNQRQNFNTFILMKRNDQ</sequence>
<reference evidence="1" key="1">
    <citation type="submission" date="2021-01" db="EMBL/GenBank/DDBJ databases">
        <authorList>
            <consortium name="Genoscope - CEA"/>
            <person name="William W."/>
        </authorList>
    </citation>
    <scope>NUCLEOTIDE SEQUENCE</scope>
</reference>
<proteinExistence type="predicted"/>
<evidence type="ECO:0000313" key="2">
    <source>
        <dbReference type="Proteomes" id="UP000688137"/>
    </source>
</evidence>
<dbReference type="AlphaFoldDB" id="A0A8S1LVT5"/>
<protein>
    <submittedName>
        <fullName evidence="1">Uncharacterized protein</fullName>
    </submittedName>
</protein>
<dbReference type="EMBL" id="CAJJDM010000044">
    <property type="protein sequence ID" value="CAD8069721.1"/>
    <property type="molecule type" value="Genomic_DNA"/>
</dbReference>
<organism evidence="1 2">
    <name type="scientific">Paramecium primaurelia</name>
    <dbReference type="NCBI Taxonomy" id="5886"/>
    <lineage>
        <taxon>Eukaryota</taxon>
        <taxon>Sar</taxon>
        <taxon>Alveolata</taxon>
        <taxon>Ciliophora</taxon>
        <taxon>Intramacronucleata</taxon>
        <taxon>Oligohymenophorea</taxon>
        <taxon>Peniculida</taxon>
        <taxon>Parameciidae</taxon>
        <taxon>Paramecium</taxon>
    </lineage>
</organism>
<name>A0A8S1LVT5_PARPR</name>
<accession>A0A8S1LVT5</accession>